<feature type="transmembrane region" description="Helical" evidence="14">
    <location>
        <begin position="157"/>
        <end position="175"/>
    </location>
</feature>
<evidence type="ECO:0000256" key="11">
    <source>
        <dbReference type="ARBA" id="ARBA00023004"/>
    </source>
</evidence>
<comment type="similarity">
    <text evidence="3 14 15">Belongs to the HemJ family.</text>
</comment>
<evidence type="ECO:0000256" key="3">
    <source>
        <dbReference type="ARBA" id="ARBA00006501"/>
    </source>
</evidence>
<evidence type="ECO:0000256" key="10">
    <source>
        <dbReference type="ARBA" id="ARBA00023002"/>
    </source>
</evidence>
<evidence type="ECO:0000256" key="12">
    <source>
        <dbReference type="ARBA" id="ARBA00023136"/>
    </source>
</evidence>
<dbReference type="RefSeq" id="WP_010657651.1">
    <property type="nucleotide sequence ID" value="NZ_CP008820.1"/>
</dbReference>
<name>A0A011T834_BRUAN</name>
<feature type="transmembrane region" description="Helical" evidence="14">
    <location>
        <begin position="46"/>
        <end position="67"/>
    </location>
</feature>
<dbReference type="PIRSF" id="PIRSF004638">
    <property type="entry name" value="UCP004638"/>
    <property type="match status" value="1"/>
</dbReference>
<dbReference type="PANTHER" id="PTHR40255:SF1">
    <property type="entry name" value="PROTOPORPHYRINOGEN IX OXIDASE"/>
    <property type="match status" value="1"/>
</dbReference>
<dbReference type="Proteomes" id="UP000441102">
    <property type="component" value="Unassembled WGS sequence"/>
</dbReference>
<dbReference type="EC" id="1.3.99.-" evidence="14 15"/>
<dbReference type="GeneID" id="61318699"/>
<evidence type="ECO:0000256" key="15">
    <source>
        <dbReference type="PIRNR" id="PIRNR004638"/>
    </source>
</evidence>
<dbReference type="OMA" id="QGWMHAK"/>
<dbReference type="GO" id="GO:0070818">
    <property type="term" value="F:protoporphyrinogen oxidase activity"/>
    <property type="evidence" value="ECO:0007669"/>
    <property type="project" value="UniProtKB-UniRule"/>
</dbReference>
<evidence type="ECO:0000256" key="8">
    <source>
        <dbReference type="ARBA" id="ARBA00022723"/>
    </source>
</evidence>
<comment type="caution">
    <text evidence="17">The sequence shown here is derived from an EMBL/GenBank/DDBJ whole genome shotgun (WGS) entry which is preliminary data.</text>
</comment>
<comment type="subcellular location">
    <subcellularLocation>
        <location evidence="1 14">Cell membrane</location>
        <topology evidence="1 14">Multi-pass membrane protein</topology>
    </subcellularLocation>
</comment>
<keyword evidence="12 14" id="KW-0472">Membrane</keyword>
<evidence type="ECO:0000313" key="17">
    <source>
        <dbReference type="EMBL" id="KAB2801282.1"/>
    </source>
</evidence>
<evidence type="ECO:0000256" key="6">
    <source>
        <dbReference type="ARBA" id="ARBA00022617"/>
    </source>
</evidence>
<keyword evidence="10 14" id="KW-0560">Oxidoreductase</keyword>
<keyword evidence="6 14" id="KW-0349">Heme</keyword>
<keyword evidence="5 14" id="KW-1003">Cell membrane</keyword>
<dbReference type="NCBIfam" id="TIGR00701">
    <property type="entry name" value="protoporphyrinogen oxidase HemJ"/>
    <property type="match status" value="1"/>
</dbReference>
<dbReference type="HAMAP" id="MF_02239">
    <property type="entry name" value="HemJ"/>
    <property type="match status" value="1"/>
</dbReference>
<dbReference type="EMBL" id="WBWS01000027">
    <property type="protein sequence ID" value="KAB2763160.1"/>
    <property type="molecule type" value="Genomic_DNA"/>
</dbReference>
<evidence type="ECO:0000313" key="20">
    <source>
        <dbReference type="Proteomes" id="UP000481876"/>
    </source>
</evidence>
<evidence type="ECO:0000256" key="9">
    <source>
        <dbReference type="ARBA" id="ARBA00022989"/>
    </source>
</evidence>
<feature type="binding site" description="axial binding residue" evidence="14">
    <location>
        <position position="122"/>
    </location>
    <ligand>
        <name>heme</name>
        <dbReference type="ChEBI" id="CHEBI:30413"/>
    </ligand>
    <ligandPart>
        <name>Fe</name>
        <dbReference type="ChEBI" id="CHEBI:18248"/>
    </ligandPart>
</feature>
<comment type="function">
    <text evidence="14 15">Catalyzes the oxidation of protoporphyrinogen IX to protoporphyrin IX.</text>
</comment>
<sequence>MSQTAPENRGSAVAIRTVVSLVVVALGVWALFHVNPADAYLWIKSLHVIAVIAWMAGMLYLPRLFVYHCAAKPGSETSETFKVMEKRLLRFIINPAMIVTWIAGLWMAWEIFGFQGGWLHAKLLLVVLMSGLHGYLAKSTRLFAEDRNMRSAKHWRIINEVPTILMILIVILVIVKPF</sequence>
<evidence type="ECO:0000313" key="16">
    <source>
        <dbReference type="EMBL" id="KAB2763160.1"/>
    </source>
</evidence>
<keyword evidence="7 14" id="KW-0812">Transmembrane</keyword>
<dbReference type="EMBL" id="JACZKO010000048">
    <property type="protein sequence ID" value="MBE0562804.1"/>
    <property type="molecule type" value="Genomic_DNA"/>
</dbReference>
<keyword evidence="11 14" id="KW-0408">Iron</keyword>
<evidence type="ECO:0000256" key="5">
    <source>
        <dbReference type="ARBA" id="ARBA00022475"/>
    </source>
</evidence>
<proteinExistence type="inferred from homology"/>
<dbReference type="Pfam" id="PF03653">
    <property type="entry name" value="UPF0093"/>
    <property type="match status" value="1"/>
</dbReference>
<dbReference type="UniPathway" id="UPA00251">
    <property type="reaction ID" value="UER00324"/>
</dbReference>
<evidence type="ECO:0000256" key="2">
    <source>
        <dbReference type="ARBA" id="ARBA00005073"/>
    </source>
</evidence>
<dbReference type="AlphaFoldDB" id="A0A011T834"/>
<comment type="cofactor">
    <cofactor evidence="14 15">
        <name>heme b</name>
        <dbReference type="ChEBI" id="CHEBI:60344"/>
    </cofactor>
    <text evidence="14 15">Binds 1 heme b (iron(II)-protoporphyrin IX) group per subunit.</text>
</comment>
<dbReference type="EMBL" id="WBWX01000002">
    <property type="protein sequence ID" value="KAB2801282.1"/>
    <property type="molecule type" value="Genomic_DNA"/>
</dbReference>
<comment type="subunit">
    <text evidence="14">Homodimer.</text>
</comment>
<dbReference type="Proteomes" id="UP000481876">
    <property type="component" value="Unassembled WGS sequence"/>
</dbReference>
<evidence type="ECO:0000256" key="4">
    <source>
        <dbReference type="ARBA" id="ARBA00017504"/>
    </source>
</evidence>
<gene>
    <name evidence="17" type="primary">hemJ</name>
    <name evidence="16" type="ORF">F9L04_21515</name>
    <name evidence="17" type="ORF">F9L06_06235</name>
    <name evidence="18" type="ORF">IH622_18590</name>
</gene>
<feature type="transmembrane region" description="Helical" evidence="14">
    <location>
        <begin position="88"/>
        <end position="112"/>
    </location>
</feature>
<evidence type="ECO:0000256" key="1">
    <source>
        <dbReference type="ARBA" id="ARBA00004651"/>
    </source>
</evidence>
<accession>A0A011T834</accession>
<keyword evidence="9 14" id="KW-1133">Transmembrane helix</keyword>
<evidence type="ECO:0000256" key="14">
    <source>
        <dbReference type="HAMAP-Rule" id="MF_02239"/>
    </source>
</evidence>
<feature type="binding site" description="axial binding residue" evidence="14">
    <location>
        <position position="47"/>
    </location>
    <ligand>
        <name>heme</name>
        <dbReference type="ChEBI" id="CHEBI:30413"/>
    </ligand>
    <ligandPart>
        <name>Fe</name>
        <dbReference type="ChEBI" id="CHEBI:18248"/>
    </ligandPart>
</feature>
<organism evidence="17 19">
    <name type="scientific">Brucella anthropi</name>
    <name type="common">Ochrobactrum anthropi</name>
    <dbReference type="NCBI Taxonomy" id="529"/>
    <lineage>
        <taxon>Bacteria</taxon>
        <taxon>Pseudomonadati</taxon>
        <taxon>Pseudomonadota</taxon>
        <taxon>Alphaproteobacteria</taxon>
        <taxon>Hyphomicrobiales</taxon>
        <taxon>Brucellaceae</taxon>
        <taxon>Brucella/Ochrobactrum group</taxon>
        <taxon>Brucella</taxon>
    </lineage>
</organism>
<feature type="transmembrane region" description="Helical" evidence="14">
    <location>
        <begin position="12"/>
        <end position="34"/>
    </location>
</feature>
<evidence type="ECO:0000256" key="7">
    <source>
        <dbReference type="ARBA" id="ARBA00022692"/>
    </source>
</evidence>
<evidence type="ECO:0000256" key="13">
    <source>
        <dbReference type="ARBA" id="ARBA00048390"/>
    </source>
</evidence>
<dbReference type="GO" id="GO:0006782">
    <property type="term" value="P:protoporphyrinogen IX biosynthetic process"/>
    <property type="evidence" value="ECO:0007669"/>
    <property type="project" value="UniProtKB-UniRule"/>
</dbReference>
<dbReference type="Proteomes" id="UP000642265">
    <property type="component" value="Unassembled WGS sequence"/>
</dbReference>
<reference evidence="18" key="3">
    <citation type="submission" date="2020-10" db="EMBL/GenBank/DDBJ databases">
        <title>Enrichment of novel Verrucomicrobia, Bacteroidetes and Krumholzibacteria in an oxygen-limited, methane- and iron-fed bioreactor inoculated with Bothnian Sea sediments.</title>
        <authorList>
            <person name="Martins P.D."/>
            <person name="de Jong A."/>
            <person name="Lenstra W.K."/>
            <person name="van Helmond N.A.G.M."/>
            <person name="Slomp C.P."/>
            <person name="Jetten M.S.M."/>
            <person name="Welte C.U."/>
            <person name="Rasigraf O."/>
        </authorList>
    </citation>
    <scope>NUCLEOTIDE SEQUENCE</scope>
    <source>
        <strain evidence="18">MAG47</strain>
    </source>
</reference>
<comment type="pathway">
    <text evidence="2 14 15">Porphyrin-containing compound metabolism; protoporphyrin-IX biosynthesis; protoporphyrin-IX from protoporphyrinogen-IX: step 1/1.</text>
</comment>
<dbReference type="OrthoDB" id="9800824at2"/>
<feature type="transmembrane region" description="Helical" evidence="14">
    <location>
        <begin position="118"/>
        <end position="136"/>
    </location>
</feature>
<keyword evidence="8 14" id="KW-0479">Metal-binding</keyword>
<dbReference type="GO" id="GO:0005886">
    <property type="term" value="C:plasma membrane"/>
    <property type="evidence" value="ECO:0007669"/>
    <property type="project" value="UniProtKB-SubCell"/>
</dbReference>
<dbReference type="InterPro" id="IPR005265">
    <property type="entry name" value="HemJ-like"/>
</dbReference>
<evidence type="ECO:0000313" key="18">
    <source>
        <dbReference type="EMBL" id="MBE0562804.1"/>
    </source>
</evidence>
<reference evidence="19 20" key="1">
    <citation type="submission" date="2019-09" db="EMBL/GenBank/DDBJ databases">
        <title>Taxonomic organization of the family Brucellaceae based on a phylogenomic approach.</title>
        <authorList>
            <person name="Leclercq S."/>
            <person name="Cloeckaert A."/>
            <person name="Zygmunt M.S."/>
        </authorList>
    </citation>
    <scope>NUCLEOTIDE SEQUENCE [LARGE SCALE GENOMIC DNA]</scope>
    <source>
        <strain evidence="17 19">CCUG 34461</strain>
        <strain evidence="16 20">LMG 3313</strain>
    </source>
</reference>
<evidence type="ECO:0000313" key="19">
    <source>
        <dbReference type="Proteomes" id="UP000441102"/>
    </source>
</evidence>
<dbReference type="KEGG" id="oah:DR92_392"/>
<reference evidence="18" key="2">
    <citation type="submission" date="2020-09" db="EMBL/GenBank/DDBJ databases">
        <authorList>
            <person name="Dalcin Martins P."/>
        </authorList>
    </citation>
    <scope>NUCLEOTIDE SEQUENCE</scope>
    <source>
        <strain evidence="18">MAG47</strain>
    </source>
</reference>
<comment type="catalytic activity">
    <reaction evidence="13 14 15">
        <text>protoporphyrinogen IX + 3 A = protoporphyrin IX + 3 AH2</text>
        <dbReference type="Rhea" id="RHEA:62000"/>
        <dbReference type="ChEBI" id="CHEBI:13193"/>
        <dbReference type="ChEBI" id="CHEBI:17499"/>
        <dbReference type="ChEBI" id="CHEBI:57306"/>
        <dbReference type="ChEBI" id="CHEBI:57307"/>
    </reaction>
</comment>
<dbReference type="PANTHER" id="PTHR40255">
    <property type="entry name" value="UPF0093 MEMBRANE PROTEIN SLR1790"/>
    <property type="match status" value="1"/>
</dbReference>
<dbReference type="GO" id="GO:0046872">
    <property type="term" value="F:metal ion binding"/>
    <property type="evidence" value="ECO:0007669"/>
    <property type="project" value="UniProtKB-UniRule"/>
</dbReference>
<protein>
    <recommendedName>
        <fullName evidence="4 14">Protoporphyrinogen IX oxidase</fullName>
        <shortName evidence="14">PPO</shortName>
        <ecNumber evidence="14 15">1.3.99.-</ecNumber>
    </recommendedName>
</protein>